<dbReference type="AlphaFoldDB" id="A6IBE7"/>
<name>A6IBE7_RAT</name>
<gene>
    <name evidence="1" type="ORF">rCG_56457</name>
</gene>
<evidence type="ECO:0000313" key="2">
    <source>
        <dbReference type="Proteomes" id="UP000234681"/>
    </source>
</evidence>
<sequence length="66" mass="7613">MDPFTSDSCHPCLELHIAIPSLPQQAEISPELYTSMFPPDTDKGFRESKPALTSRMHLIYFFSPWR</sequence>
<accession>A6IBE7</accession>
<proteinExistence type="predicted"/>
<organism evidence="1 2">
    <name type="scientific">Rattus norvegicus</name>
    <name type="common">Rat</name>
    <dbReference type="NCBI Taxonomy" id="10116"/>
    <lineage>
        <taxon>Eukaryota</taxon>
        <taxon>Metazoa</taxon>
        <taxon>Chordata</taxon>
        <taxon>Craniata</taxon>
        <taxon>Vertebrata</taxon>
        <taxon>Euteleostomi</taxon>
        <taxon>Mammalia</taxon>
        <taxon>Eutheria</taxon>
        <taxon>Euarchontoglires</taxon>
        <taxon>Glires</taxon>
        <taxon>Rodentia</taxon>
        <taxon>Myomorpha</taxon>
        <taxon>Muroidea</taxon>
        <taxon>Muridae</taxon>
        <taxon>Murinae</taxon>
        <taxon>Rattus</taxon>
    </lineage>
</organism>
<dbReference type="EMBL" id="CH473957">
    <property type="protein sequence ID" value="EDL91415.1"/>
    <property type="molecule type" value="Genomic_DNA"/>
</dbReference>
<dbReference type="Proteomes" id="UP000234681">
    <property type="component" value="Chromosome 4"/>
</dbReference>
<reference evidence="2" key="1">
    <citation type="submission" date="2005-09" db="EMBL/GenBank/DDBJ databases">
        <authorList>
            <person name="Mural R.J."/>
            <person name="Li P.W."/>
            <person name="Adams M.D."/>
            <person name="Amanatides P.G."/>
            <person name="Baden-Tillson H."/>
            <person name="Barnstead M."/>
            <person name="Chin S.H."/>
            <person name="Dew I."/>
            <person name="Evans C.A."/>
            <person name="Ferriera S."/>
            <person name="Flanigan M."/>
            <person name="Fosler C."/>
            <person name="Glodek A."/>
            <person name="Gu Z."/>
            <person name="Holt R.A."/>
            <person name="Jennings D."/>
            <person name="Kraft C.L."/>
            <person name="Lu F."/>
            <person name="Nguyen T."/>
            <person name="Nusskern D.R."/>
            <person name="Pfannkoch C.M."/>
            <person name="Sitter C."/>
            <person name="Sutton G.G."/>
            <person name="Venter J.C."/>
            <person name="Wang Z."/>
            <person name="Woodage T."/>
            <person name="Zheng X.H."/>
            <person name="Zhong F."/>
        </authorList>
    </citation>
    <scope>NUCLEOTIDE SEQUENCE [LARGE SCALE GENOMIC DNA]</scope>
    <source>
        <strain>BN</strain>
        <strain evidence="2">Sprague-Dawley</strain>
    </source>
</reference>
<protein>
    <submittedName>
        <fullName evidence="1">RCG56457</fullName>
    </submittedName>
</protein>
<evidence type="ECO:0000313" key="1">
    <source>
        <dbReference type="EMBL" id="EDL91415.1"/>
    </source>
</evidence>